<keyword evidence="4 6" id="KW-1133">Transmembrane helix</keyword>
<feature type="transmembrane region" description="Helical" evidence="6">
    <location>
        <begin position="334"/>
        <end position="353"/>
    </location>
</feature>
<evidence type="ECO:0000313" key="7">
    <source>
        <dbReference type="EMBL" id="MFD2417714.1"/>
    </source>
</evidence>
<evidence type="ECO:0000256" key="2">
    <source>
        <dbReference type="ARBA" id="ARBA00022475"/>
    </source>
</evidence>
<dbReference type="PANTHER" id="PTHR30250">
    <property type="entry name" value="PST FAMILY PREDICTED COLANIC ACID TRANSPORTER"/>
    <property type="match status" value="1"/>
</dbReference>
<dbReference type="PANTHER" id="PTHR30250:SF11">
    <property type="entry name" value="O-ANTIGEN TRANSPORTER-RELATED"/>
    <property type="match status" value="1"/>
</dbReference>
<protein>
    <submittedName>
        <fullName evidence="7">Lipopolysaccharide biosynthesis protein</fullName>
    </submittedName>
</protein>
<feature type="transmembrane region" description="Helical" evidence="6">
    <location>
        <begin position="365"/>
        <end position="384"/>
    </location>
</feature>
<evidence type="ECO:0000256" key="5">
    <source>
        <dbReference type="ARBA" id="ARBA00023136"/>
    </source>
</evidence>
<feature type="transmembrane region" description="Helical" evidence="6">
    <location>
        <begin position="89"/>
        <end position="112"/>
    </location>
</feature>
<feature type="transmembrane region" description="Helical" evidence="6">
    <location>
        <begin position="298"/>
        <end position="322"/>
    </location>
</feature>
<evidence type="ECO:0000256" key="3">
    <source>
        <dbReference type="ARBA" id="ARBA00022692"/>
    </source>
</evidence>
<evidence type="ECO:0000256" key="4">
    <source>
        <dbReference type="ARBA" id="ARBA00022989"/>
    </source>
</evidence>
<dbReference type="EMBL" id="JBHUKR010000007">
    <property type="protein sequence ID" value="MFD2417714.1"/>
    <property type="molecule type" value="Genomic_DNA"/>
</dbReference>
<evidence type="ECO:0000256" key="6">
    <source>
        <dbReference type="SAM" id="Phobius"/>
    </source>
</evidence>
<keyword evidence="2" id="KW-1003">Cell membrane</keyword>
<feature type="transmembrane region" description="Helical" evidence="6">
    <location>
        <begin position="43"/>
        <end position="64"/>
    </location>
</feature>
<reference evidence="8" key="1">
    <citation type="journal article" date="2019" name="Int. J. Syst. Evol. Microbiol.">
        <title>The Global Catalogue of Microorganisms (GCM) 10K type strain sequencing project: providing services to taxonomists for standard genome sequencing and annotation.</title>
        <authorList>
            <consortium name="The Broad Institute Genomics Platform"/>
            <consortium name="The Broad Institute Genome Sequencing Center for Infectious Disease"/>
            <person name="Wu L."/>
            <person name="Ma J."/>
        </authorList>
    </citation>
    <scope>NUCLEOTIDE SEQUENCE [LARGE SCALE GENOMIC DNA]</scope>
    <source>
        <strain evidence="8">CGMCC 4.7645</strain>
    </source>
</reference>
<accession>A0ABW5FRR0</accession>
<evidence type="ECO:0000256" key="1">
    <source>
        <dbReference type="ARBA" id="ARBA00004651"/>
    </source>
</evidence>
<gene>
    <name evidence="7" type="ORF">ACFSXZ_15415</name>
</gene>
<comment type="subcellular location">
    <subcellularLocation>
        <location evidence="1">Cell membrane</location>
        <topology evidence="1">Multi-pass membrane protein</topology>
    </subcellularLocation>
</comment>
<comment type="caution">
    <text evidence="7">The sequence shown here is derived from an EMBL/GenBank/DDBJ whole genome shotgun (WGS) entry which is preliminary data.</text>
</comment>
<feature type="transmembrane region" description="Helical" evidence="6">
    <location>
        <begin position="221"/>
        <end position="241"/>
    </location>
</feature>
<feature type="transmembrane region" description="Helical" evidence="6">
    <location>
        <begin position="151"/>
        <end position="173"/>
    </location>
</feature>
<keyword evidence="5 6" id="KW-0472">Membrane</keyword>
<feature type="transmembrane region" description="Helical" evidence="6">
    <location>
        <begin position="390"/>
        <end position="410"/>
    </location>
</feature>
<dbReference type="RefSeq" id="WP_378265688.1">
    <property type="nucleotide sequence ID" value="NZ_JBHUKR010000007.1"/>
</dbReference>
<dbReference type="InterPro" id="IPR050833">
    <property type="entry name" value="Poly_Biosynth_Transport"/>
</dbReference>
<keyword evidence="8" id="KW-1185">Reference proteome</keyword>
<name>A0ABW5FRR0_9PSEU</name>
<proteinExistence type="predicted"/>
<organism evidence="7 8">
    <name type="scientific">Amycolatopsis pigmentata</name>
    <dbReference type="NCBI Taxonomy" id="450801"/>
    <lineage>
        <taxon>Bacteria</taxon>
        <taxon>Bacillati</taxon>
        <taxon>Actinomycetota</taxon>
        <taxon>Actinomycetes</taxon>
        <taxon>Pseudonocardiales</taxon>
        <taxon>Pseudonocardiaceae</taxon>
        <taxon>Amycolatopsis</taxon>
    </lineage>
</organism>
<feature type="transmembrane region" description="Helical" evidence="6">
    <location>
        <begin position="118"/>
        <end position="139"/>
    </location>
</feature>
<feature type="transmembrane region" description="Helical" evidence="6">
    <location>
        <begin position="253"/>
        <end position="277"/>
    </location>
</feature>
<evidence type="ECO:0000313" key="8">
    <source>
        <dbReference type="Proteomes" id="UP001597417"/>
    </source>
</evidence>
<keyword evidence="3 6" id="KW-0812">Transmembrane</keyword>
<feature type="transmembrane region" description="Helical" evidence="6">
    <location>
        <begin position="179"/>
        <end position="200"/>
    </location>
</feature>
<sequence length="433" mass="43589">MRAPAIVQRLGPAALMGSGLLVVGVSGYGFLALAGHTLSTADASAVASLYLLINIIGPGVFSALEQETSRNVSAQLARGADTAMVRRRALAVGGGLVLIVVIALLAASPLLVPKALGGQWALFGALVFGSVTSAAVYLVRGLLGGSRRFGGYAATLAIEGAARLLPCLVVAAAGVPHAAVYALLFAAGSLFGAAAGLPGLRGNGTGTDRSGSVATMARATSVLVGSTLLAQLVANLAPVVVTGRLTTDTATAAAFASAFVLVRVPLLVFAPVQAMLLPTLTAAATRGERATMRRSLRLMLVAVGVVAIAGVLASLVLGPWAVQVFFGAHVRLPAPMLGTLALGTGGLMVAQVLQPALVALDLHRAATLSWLLGSMTLTGLLFLPGDPLRAAVLAQLSGAVIVVAGMGTALSSALRGRWHKVPLCEDNLQADVF</sequence>
<feature type="transmembrane region" description="Helical" evidence="6">
    <location>
        <begin position="12"/>
        <end position="31"/>
    </location>
</feature>
<dbReference type="Proteomes" id="UP001597417">
    <property type="component" value="Unassembled WGS sequence"/>
</dbReference>